<evidence type="ECO:0000256" key="3">
    <source>
        <dbReference type="ARBA" id="ARBA00022798"/>
    </source>
</evidence>
<protein>
    <recommendedName>
        <fullName evidence="1">glycerophosphodiester phosphodiesterase</fullName>
        <ecNumber evidence="1">3.1.4.46</ecNumber>
    </recommendedName>
</protein>
<evidence type="ECO:0000256" key="7">
    <source>
        <dbReference type="SAM" id="MobiDB-lite"/>
    </source>
</evidence>
<feature type="domain" description="GP-PDE" evidence="10">
    <location>
        <begin position="63"/>
        <end position="362"/>
    </location>
</feature>
<keyword evidence="8" id="KW-0812">Transmembrane</keyword>
<dbReference type="EC" id="3.1.4.46" evidence="1"/>
<keyword evidence="8" id="KW-1133">Transmembrane helix</keyword>
<dbReference type="Pfam" id="PF03009">
    <property type="entry name" value="GDPD"/>
    <property type="match status" value="2"/>
</dbReference>
<evidence type="ECO:0000256" key="4">
    <source>
        <dbReference type="ARBA" id="ARBA00022801"/>
    </source>
</evidence>
<keyword evidence="5" id="KW-0325">Glycoprotein</keyword>
<organism evidence="11 12">
    <name type="scientific">Prunus armeniaca</name>
    <name type="common">Apricot</name>
    <name type="synonym">Armeniaca vulgaris</name>
    <dbReference type="NCBI Taxonomy" id="36596"/>
    <lineage>
        <taxon>Eukaryota</taxon>
        <taxon>Viridiplantae</taxon>
        <taxon>Streptophyta</taxon>
        <taxon>Embryophyta</taxon>
        <taxon>Tracheophyta</taxon>
        <taxon>Spermatophyta</taxon>
        <taxon>Magnoliopsida</taxon>
        <taxon>eudicotyledons</taxon>
        <taxon>Gunneridae</taxon>
        <taxon>Pentapetalae</taxon>
        <taxon>rosids</taxon>
        <taxon>fabids</taxon>
        <taxon>Rosales</taxon>
        <taxon>Rosaceae</taxon>
        <taxon>Amygdaloideae</taxon>
        <taxon>Amygdaleae</taxon>
        <taxon>Prunus</taxon>
    </lineage>
</organism>
<dbReference type="InterPro" id="IPR030395">
    <property type="entry name" value="GP_PDE_dom"/>
</dbReference>
<keyword evidence="4" id="KW-0378">Hydrolase</keyword>
<evidence type="ECO:0000313" key="12">
    <source>
        <dbReference type="Proteomes" id="UP000507222"/>
    </source>
</evidence>
<dbReference type="InterPro" id="IPR017946">
    <property type="entry name" value="PLC-like_Pdiesterase_TIM-brl"/>
</dbReference>
<reference evidence="11 12" key="1">
    <citation type="submission" date="2020-05" db="EMBL/GenBank/DDBJ databases">
        <authorList>
            <person name="Campoy J."/>
            <person name="Schneeberger K."/>
            <person name="Spophaly S."/>
        </authorList>
    </citation>
    <scope>NUCLEOTIDE SEQUENCE [LARGE SCALE GENOMIC DNA]</scope>
    <source>
        <strain evidence="11">PruArmRojPasFocal</strain>
    </source>
</reference>
<keyword evidence="8" id="KW-0472">Membrane</keyword>
<dbReference type="AlphaFoldDB" id="A0A6J5VL35"/>
<dbReference type="PROSITE" id="PS51704">
    <property type="entry name" value="GP_PDE"/>
    <property type="match status" value="2"/>
</dbReference>
<dbReference type="GO" id="GO:0008889">
    <property type="term" value="F:glycerophosphodiester phosphodiesterase activity"/>
    <property type="evidence" value="ECO:0007669"/>
    <property type="project" value="UniProtKB-EC"/>
</dbReference>
<dbReference type="GO" id="GO:0006071">
    <property type="term" value="P:glycerol metabolic process"/>
    <property type="evidence" value="ECO:0007669"/>
    <property type="project" value="UniProtKB-KW"/>
</dbReference>
<dbReference type="EMBL" id="CAEKDK010000007">
    <property type="protein sequence ID" value="CAB4288821.1"/>
    <property type="molecule type" value="Genomic_DNA"/>
</dbReference>
<dbReference type="FunFam" id="3.20.20.190:FF:000013">
    <property type="entry name" value="Glycerophosphodiester phosphodiesterase GDPDL3"/>
    <property type="match status" value="1"/>
</dbReference>
<evidence type="ECO:0000256" key="9">
    <source>
        <dbReference type="SAM" id="SignalP"/>
    </source>
</evidence>
<evidence type="ECO:0000256" key="6">
    <source>
        <dbReference type="ARBA" id="ARBA00047512"/>
    </source>
</evidence>
<keyword evidence="3" id="KW-0319">Glycerol metabolism</keyword>
<keyword evidence="2 9" id="KW-0732">Signal</keyword>
<evidence type="ECO:0000256" key="8">
    <source>
        <dbReference type="SAM" id="Phobius"/>
    </source>
</evidence>
<dbReference type="Proteomes" id="UP000507222">
    <property type="component" value="Unassembled WGS sequence"/>
</dbReference>
<dbReference type="PANTHER" id="PTHR43620:SF44">
    <property type="entry name" value="GLYCEROPHOSPHODIESTER PHOSPHODIESTERASE GDPDL6-RELATED"/>
    <property type="match status" value="1"/>
</dbReference>
<feature type="transmembrane region" description="Helical" evidence="8">
    <location>
        <begin position="772"/>
        <end position="793"/>
    </location>
</feature>
<feature type="signal peptide" evidence="9">
    <location>
        <begin position="1"/>
        <end position="32"/>
    </location>
</feature>
<name>A0A6J5VL35_PRUAR</name>
<dbReference type="GO" id="GO:0006629">
    <property type="term" value="P:lipid metabolic process"/>
    <property type="evidence" value="ECO:0007669"/>
    <property type="project" value="InterPro"/>
</dbReference>
<dbReference type="CDD" id="cd08604">
    <property type="entry name" value="GDPD_SHV3_repeat_2"/>
    <property type="match status" value="1"/>
</dbReference>
<dbReference type="Gene3D" id="3.20.20.190">
    <property type="entry name" value="Phosphatidylinositol (PI) phosphodiesterase"/>
    <property type="match status" value="2"/>
</dbReference>
<gene>
    <name evidence="11" type="ORF">CURHAP_LOCUS47058</name>
</gene>
<evidence type="ECO:0000256" key="1">
    <source>
        <dbReference type="ARBA" id="ARBA00012247"/>
    </source>
</evidence>
<comment type="catalytic activity">
    <reaction evidence="6">
        <text>a sn-glycero-3-phosphodiester + H2O = an alcohol + sn-glycerol 3-phosphate + H(+)</text>
        <dbReference type="Rhea" id="RHEA:12969"/>
        <dbReference type="ChEBI" id="CHEBI:15377"/>
        <dbReference type="ChEBI" id="CHEBI:15378"/>
        <dbReference type="ChEBI" id="CHEBI:30879"/>
        <dbReference type="ChEBI" id="CHEBI:57597"/>
        <dbReference type="ChEBI" id="CHEBI:83408"/>
        <dbReference type="EC" id="3.1.4.46"/>
    </reaction>
</comment>
<evidence type="ECO:0000256" key="5">
    <source>
        <dbReference type="ARBA" id="ARBA00023180"/>
    </source>
</evidence>
<evidence type="ECO:0000256" key="2">
    <source>
        <dbReference type="ARBA" id="ARBA00022729"/>
    </source>
</evidence>
<evidence type="ECO:0000313" key="11">
    <source>
        <dbReference type="EMBL" id="CAB4288821.1"/>
    </source>
</evidence>
<dbReference type="SUPFAM" id="SSF51695">
    <property type="entry name" value="PLC-like phosphodiesterases"/>
    <property type="match status" value="2"/>
</dbReference>
<dbReference type="FunFam" id="3.20.20.190:FF:000011">
    <property type="entry name" value="Glycerophosphodiester phosphodiesterase GDPDL3"/>
    <property type="match status" value="1"/>
</dbReference>
<accession>A0A6J5VL35</accession>
<proteinExistence type="predicted"/>
<dbReference type="PANTHER" id="PTHR43620">
    <property type="entry name" value="GLYCEROPHOSPHORYL DIESTER PHOSPHODIESTERASE"/>
    <property type="match status" value="1"/>
</dbReference>
<feature type="domain" description="GP-PDE" evidence="10">
    <location>
        <begin position="379"/>
        <end position="679"/>
    </location>
</feature>
<sequence length="794" mass="86145">MPLGGVPDSSRNSEEMIRCLLFISLFIHATLAAKAPNAAANAGQKAPAGSPTKKWLTLNGQQPLVIARGGFSGLFPESSTYAIDMAKSQSLPGYAFFCNLQLTKDSVGICLSNILLDNTTTISMFYPKDQKTYNVNGKDIRGWFALDFTADQLLNNVSLTQNIFSRPSHFDGTLPIATVEDALGIKPDKFWLNVPYDTFYSQHKISMASFVEKVIRFPSMNYISSPEIGFLKTVSAKVNKGRTKLIFQFLDPEETEPTTKQKYSALVKDLGMIKSVAAGILVPKEYIWPVNKNNYLEAATTLVTEAHKQGLEVHASGFANDIVLPYNYSFDPTAEYLQFVDQPNFSVDGVLTDFPPTASETIACFAQNNNATKPKKGLPLIITRNGASGTYPGSTDLAYKQAVDDGADIIDCSVQLSSDGVAFCLDTIDLNSGTNALSQFMTKSETIPELQAEAGVFSFQLSWDEIQSLKPQIQSPYGTKEKVYRNPANKDVGKLVTLSDFLEFSKTKAVTGILINIENAAYLASKAGLDIVKTVTSALSNATFDKQSTQQVLIKSDDTSVLSKFKDVKTYRRVLNIKEKISDAPKASVDEIKKFADAVTVSKDSIVKISDYFISGKTNVVKEMKAANISVYVHWLKNEFVSLMFDYFSDPIIEIASYALEFQVDGIVTDFPATANKYMRCPCNDMDPKANIPYPILPVEPGSLLGLVVPEALSPAQAPSPALQASNVVDPPLPEVVKKNDTSPPPSSSSSDSTDSGSKSTPAPASSEKSSAFANAANLCLSLVAIVVLALLAN</sequence>
<feature type="chain" id="PRO_5027093810" description="glycerophosphodiester phosphodiesterase" evidence="9">
    <location>
        <begin position="33"/>
        <end position="794"/>
    </location>
</feature>
<feature type="region of interest" description="Disordered" evidence="7">
    <location>
        <begin position="720"/>
        <end position="768"/>
    </location>
</feature>
<evidence type="ECO:0000259" key="10">
    <source>
        <dbReference type="PROSITE" id="PS51704"/>
    </source>
</evidence>
<feature type="compositionally biased region" description="Low complexity" evidence="7">
    <location>
        <begin position="748"/>
        <end position="762"/>
    </location>
</feature>
<dbReference type="CDD" id="cd08603">
    <property type="entry name" value="GDPD_SHV3_repeat_1"/>
    <property type="match status" value="1"/>
</dbReference>